<proteinExistence type="predicted"/>
<keyword evidence="1" id="KW-0802">TPR repeat</keyword>
<feature type="signal peptide" evidence="3">
    <location>
        <begin position="1"/>
        <end position="20"/>
    </location>
</feature>
<dbReference type="AlphaFoldDB" id="A0A1F5RCK4"/>
<gene>
    <name evidence="4" type="ORF">A2024_03920</name>
</gene>
<dbReference type="InterPro" id="IPR011990">
    <property type="entry name" value="TPR-like_helical_dom_sf"/>
</dbReference>
<feature type="chain" id="PRO_5009520676" evidence="3">
    <location>
        <begin position="21"/>
        <end position="552"/>
    </location>
</feature>
<dbReference type="EMBL" id="MFFM01000034">
    <property type="protein sequence ID" value="OGF12142.1"/>
    <property type="molecule type" value="Genomic_DNA"/>
</dbReference>
<name>A0A1F5RCK4_9BACT</name>
<evidence type="ECO:0000313" key="4">
    <source>
        <dbReference type="EMBL" id="OGF12142.1"/>
    </source>
</evidence>
<reference evidence="4 5" key="1">
    <citation type="journal article" date="2016" name="Nat. Commun.">
        <title>Thousands of microbial genomes shed light on interconnected biogeochemical processes in an aquifer system.</title>
        <authorList>
            <person name="Anantharaman K."/>
            <person name="Brown C.T."/>
            <person name="Hug L.A."/>
            <person name="Sharon I."/>
            <person name="Castelle C.J."/>
            <person name="Probst A.J."/>
            <person name="Thomas B.C."/>
            <person name="Singh A."/>
            <person name="Wilkins M.J."/>
            <person name="Karaoz U."/>
            <person name="Brodie E.L."/>
            <person name="Williams K.H."/>
            <person name="Hubbard S.S."/>
            <person name="Banfield J.F."/>
        </authorList>
    </citation>
    <scope>NUCLEOTIDE SEQUENCE [LARGE SCALE GENOMIC DNA]</scope>
</reference>
<feature type="compositionally biased region" description="Basic and acidic residues" evidence="2">
    <location>
        <begin position="535"/>
        <end position="552"/>
    </location>
</feature>
<dbReference type="InterPro" id="IPR019734">
    <property type="entry name" value="TPR_rpt"/>
</dbReference>
<protein>
    <submittedName>
        <fullName evidence="4">Uncharacterized protein</fullName>
    </submittedName>
</protein>
<organism evidence="4 5">
    <name type="scientific">Candidatus Edwardsbacteria bacterium GWF2_54_11</name>
    <dbReference type="NCBI Taxonomy" id="1817851"/>
    <lineage>
        <taxon>Bacteria</taxon>
        <taxon>Candidatus Edwardsiibacteriota</taxon>
    </lineage>
</organism>
<dbReference type="InterPro" id="IPR008969">
    <property type="entry name" value="CarboxyPept-like_regulatory"/>
</dbReference>
<dbReference type="SUPFAM" id="SSF48452">
    <property type="entry name" value="TPR-like"/>
    <property type="match status" value="1"/>
</dbReference>
<evidence type="ECO:0000256" key="3">
    <source>
        <dbReference type="SAM" id="SignalP"/>
    </source>
</evidence>
<dbReference type="SUPFAM" id="SSF49464">
    <property type="entry name" value="Carboxypeptidase regulatory domain-like"/>
    <property type="match status" value="2"/>
</dbReference>
<comment type="caution">
    <text evidence="4">The sequence shown here is derived from an EMBL/GenBank/DDBJ whole genome shotgun (WGS) entry which is preliminary data.</text>
</comment>
<dbReference type="Gene3D" id="1.25.40.10">
    <property type="entry name" value="Tetratricopeptide repeat domain"/>
    <property type="match status" value="1"/>
</dbReference>
<dbReference type="Gene3D" id="2.60.40.1120">
    <property type="entry name" value="Carboxypeptidase-like, regulatory domain"/>
    <property type="match status" value="2"/>
</dbReference>
<sequence length="552" mass="59841">MKKYLLITISLFLTLPAAQAARFPLLGGPGLIHLQSAKAGQGFGFRSFNTITNYGGQKVSYLPGDDNSYNDLWSYNLVNYSPMDNLAFMVVGLAHAEQWSIKSPGGDSLDNTLGCPGDFTIAAKYGLQLYDGMVDLAFMPMVTIPMDKEKFQDSPSQTGQVDFGGKLLTDMARDKMSILVNVGFLTRGDQRPQVPAGLGVNYEINNRFSAFMETSAELRIGSKKDSLPDSLILSGRGFDRTEARITPGLRFVPLPLLGVNLAADIGLTRATPSWQLVLGLDFPAAAGLIRSIIMPGTIAGLIKHRQTNQPIRGMISFPGTDMPAVVSQPNGSYQLKLNPGTYNIKVMANGFRTVDRKLEVKSGESQSWDLTLSPREGIIKGQVADAGTGRPVPAVITLNGNGDRYHNDQATGGFSLTLAAPKKYDLRVAADGYQPFQASISLTDKQESVQNIVLQPIPKPKPVQPAVVQKPAKPPVAVVAKPKPERKPAPKAPGLNPEEVASLYKTGVKQYMSEEYDKAVATFKKLLASDPGNTKARDYLKKSQERLKKIRG</sequence>
<evidence type="ECO:0000256" key="2">
    <source>
        <dbReference type="SAM" id="MobiDB-lite"/>
    </source>
</evidence>
<evidence type="ECO:0000313" key="5">
    <source>
        <dbReference type="Proteomes" id="UP000177230"/>
    </source>
</evidence>
<accession>A0A1F5RCK4</accession>
<dbReference type="PROSITE" id="PS50005">
    <property type="entry name" value="TPR"/>
    <property type="match status" value="1"/>
</dbReference>
<evidence type="ECO:0000256" key="1">
    <source>
        <dbReference type="PROSITE-ProRule" id="PRU00339"/>
    </source>
</evidence>
<feature type="region of interest" description="Disordered" evidence="2">
    <location>
        <begin position="530"/>
        <end position="552"/>
    </location>
</feature>
<keyword evidence="3" id="KW-0732">Signal</keyword>
<dbReference type="Proteomes" id="UP000177230">
    <property type="component" value="Unassembled WGS sequence"/>
</dbReference>
<dbReference type="Pfam" id="PF13620">
    <property type="entry name" value="CarboxypepD_reg"/>
    <property type="match status" value="1"/>
</dbReference>
<feature type="repeat" description="TPR" evidence="1">
    <location>
        <begin position="500"/>
        <end position="533"/>
    </location>
</feature>